<dbReference type="SMART" id="SM00832">
    <property type="entry name" value="C8"/>
    <property type="match status" value="1"/>
</dbReference>
<dbReference type="RefSeq" id="XP_045375422.1">
    <property type="nucleotide sequence ID" value="XM_045519466.1"/>
</dbReference>
<dbReference type="InterPro" id="IPR058754">
    <property type="entry name" value="OTOGL-like_N"/>
</dbReference>
<feature type="domain" description="VWFD" evidence="3">
    <location>
        <begin position="131"/>
        <end position="307"/>
    </location>
</feature>
<dbReference type="PANTHER" id="PTHR11339:SF225">
    <property type="entry name" value="OTOGELIN-LIKE PROTEIN"/>
    <property type="match status" value="1"/>
</dbReference>
<dbReference type="InterPro" id="IPR050780">
    <property type="entry name" value="Mucin_vWF_Thrombospondin_sf"/>
</dbReference>
<dbReference type="AlphaFoldDB" id="A0A9W3GAL9"/>
<reference evidence="4" key="1">
    <citation type="submission" date="2025-08" db="UniProtKB">
        <authorList>
            <consortium name="RefSeq"/>
        </authorList>
    </citation>
    <scope>IDENTIFICATION</scope>
    <source>
        <tissue evidence="4">Blood</tissue>
    </source>
</reference>
<dbReference type="PROSITE" id="PS51233">
    <property type="entry name" value="VWFD"/>
    <property type="match status" value="2"/>
</dbReference>
<dbReference type="GO" id="GO:0005615">
    <property type="term" value="C:extracellular space"/>
    <property type="evidence" value="ECO:0007669"/>
    <property type="project" value="TreeGrafter"/>
</dbReference>
<name>A0A9W3GAL9_CAMBA</name>
<dbReference type="Gene3D" id="2.10.25.10">
    <property type="entry name" value="Laminin"/>
    <property type="match status" value="1"/>
</dbReference>
<dbReference type="Pfam" id="PF08742">
    <property type="entry name" value="C8"/>
    <property type="match status" value="1"/>
</dbReference>
<dbReference type="InterPro" id="IPR014853">
    <property type="entry name" value="VWF/SSPO/ZAN-like_Cys-rich_dom"/>
</dbReference>
<keyword evidence="1" id="KW-1015">Disulfide bond</keyword>
<dbReference type="SUPFAM" id="SSF57567">
    <property type="entry name" value="Serine protease inhibitors"/>
    <property type="match status" value="1"/>
</dbReference>
<dbReference type="GO" id="GO:0031012">
    <property type="term" value="C:extracellular matrix"/>
    <property type="evidence" value="ECO:0007669"/>
    <property type="project" value="TreeGrafter"/>
</dbReference>
<accession>A0A9W3GAL9</accession>
<dbReference type="InterPro" id="IPR001846">
    <property type="entry name" value="VWF_type-D"/>
</dbReference>
<organism evidence="4">
    <name type="scientific">Camelus bactrianus</name>
    <name type="common">Bactrian camel</name>
    <dbReference type="NCBI Taxonomy" id="9837"/>
    <lineage>
        <taxon>Eukaryota</taxon>
        <taxon>Metazoa</taxon>
        <taxon>Chordata</taxon>
        <taxon>Craniata</taxon>
        <taxon>Vertebrata</taxon>
        <taxon>Euteleostomi</taxon>
        <taxon>Mammalia</taxon>
        <taxon>Eutheria</taxon>
        <taxon>Laurasiatheria</taxon>
        <taxon>Artiodactyla</taxon>
        <taxon>Tylopoda</taxon>
        <taxon>Camelidae</taxon>
        <taxon>Camelus</taxon>
    </lineage>
</organism>
<proteinExistence type="predicted"/>
<dbReference type="CDD" id="cd19941">
    <property type="entry name" value="TIL"/>
    <property type="match status" value="1"/>
</dbReference>
<evidence type="ECO:0000256" key="2">
    <source>
        <dbReference type="ARBA" id="ARBA00023180"/>
    </source>
</evidence>
<evidence type="ECO:0000256" key="1">
    <source>
        <dbReference type="ARBA" id="ARBA00023157"/>
    </source>
</evidence>
<dbReference type="SMART" id="SM00216">
    <property type="entry name" value="VWD"/>
    <property type="match status" value="2"/>
</dbReference>
<gene>
    <name evidence="4" type="primary">LOC123618010</name>
</gene>
<dbReference type="InterPro" id="IPR036084">
    <property type="entry name" value="Ser_inhib-like_sf"/>
</dbReference>
<sequence>MFGKSEPALGECLSHRFYEGVRRNYHACWCCSETKPNLEVRSSNYKPKGVLSASPRFCLDNPGKYGFEATSPRYFFHEAINWGESKIKGSCPHECLNGAFCSKTGTCDCQIFQALGTRCQIVPNMGNGRDGICKTWGQYHFETFDGIYYYFPGNCSYIFAKDCGNLEPRYTVWVHNSPKCLGSVYYCYRSISLFFSDQEEIRIYGHEIKKNGISLTLPQTIGQVFIEKLADYILVKTTFGFSLAWDGVSGIYLKLSEEHKGKSCGLCANYNSIQSDDFIIQQEDYTEDIAMFANSWSVQTLDDTKCVPTPSDFPNPCSSGMPAFEAIFFKCQILLQFPFLSCHEYIDPYLYIASCVNDLCKTHDDETYCRAATEYARACSHAGYPIQDWRDDFPACIDKCDDSFVHRDCISCCPPTCTFEKQCLGSNLHCLDGCYCPDGLIMENGTCISLENCPCNFHGLAYSVGSKIEQECTECVCVGGVWNCTEHDCPVQCSVVGDSHFTTFDGRHYSFIGMCQYILVKGTGKDKFTITLQKAHCEQNLGLVCLQSITLILEDDFNKQVTLSRGGQLLTSPNQGFNLNGIVEIQTLSSLFILLKTTFGLKILFAIDGERIYIQLTSAWKRRTLGLCGTFNGNIRDDFLSPSGMIEGTPQLHANAWRVSSTCFAPIHVPVVDPCNINQQNSKSSCL</sequence>
<protein>
    <submittedName>
        <fullName evidence="4">Otogelin-like protein</fullName>
    </submittedName>
</protein>
<dbReference type="Pfam" id="PF00094">
    <property type="entry name" value="VWD"/>
    <property type="match status" value="2"/>
</dbReference>
<feature type="domain" description="VWFD" evidence="3">
    <location>
        <begin position="491"/>
        <end position="664"/>
    </location>
</feature>
<dbReference type="PANTHER" id="PTHR11339">
    <property type="entry name" value="EXTRACELLULAR MATRIX GLYCOPROTEIN RELATED"/>
    <property type="match status" value="1"/>
</dbReference>
<dbReference type="Pfam" id="PF25961">
    <property type="entry name" value="OTOGL_N"/>
    <property type="match status" value="1"/>
</dbReference>
<keyword evidence="2" id="KW-0325">Glycoprotein</keyword>
<evidence type="ECO:0000259" key="3">
    <source>
        <dbReference type="PROSITE" id="PS51233"/>
    </source>
</evidence>
<evidence type="ECO:0000313" key="4">
    <source>
        <dbReference type="RefSeq" id="XP_045375422.1"/>
    </source>
</evidence>